<dbReference type="AlphaFoldDB" id="A0AA38CIN1"/>
<evidence type="ECO:0000313" key="3">
    <source>
        <dbReference type="Proteomes" id="UP000824469"/>
    </source>
</evidence>
<proteinExistence type="predicted"/>
<evidence type="ECO:0000313" key="2">
    <source>
        <dbReference type="EMBL" id="KAH9301170.1"/>
    </source>
</evidence>
<sequence>CDESRVEKKGDEQEEEEVIEHEPRKGGKFDLQNCGVNLAVEAKSLVDKDD</sequence>
<reference evidence="2 3" key="1">
    <citation type="journal article" date="2021" name="Nat. Plants">
        <title>The Taxus genome provides insights into paclitaxel biosynthesis.</title>
        <authorList>
            <person name="Xiong X."/>
            <person name="Gou J."/>
            <person name="Liao Q."/>
            <person name="Li Y."/>
            <person name="Zhou Q."/>
            <person name="Bi G."/>
            <person name="Li C."/>
            <person name="Du R."/>
            <person name="Wang X."/>
            <person name="Sun T."/>
            <person name="Guo L."/>
            <person name="Liang H."/>
            <person name="Lu P."/>
            <person name="Wu Y."/>
            <person name="Zhang Z."/>
            <person name="Ro D.K."/>
            <person name="Shang Y."/>
            <person name="Huang S."/>
            <person name="Yan J."/>
        </authorList>
    </citation>
    <scope>NUCLEOTIDE SEQUENCE [LARGE SCALE GENOMIC DNA]</scope>
    <source>
        <strain evidence="2">Ta-2019</strain>
    </source>
</reference>
<accession>A0AA38CIN1</accession>
<feature type="non-terminal residue" evidence="2">
    <location>
        <position position="1"/>
    </location>
</feature>
<organism evidence="2 3">
    <name type="scientific">Taxus chinensis</name>
    <name type="common">Chinese yew</name>
    <name type="synonym">Taxus wallichiana var. chinensis</name>
    <dbReference type="NCBI Taxonomy" id="29808"/>
    <lineage>
        <taxon>Eukaryota</taxon>
        <taxon>Viridiplantae</taxon>
        <taxon>Streptophyta</taxon>
        <taxon>Embryophyta</taxon>
        <taxon>Tracheophyta</taxon>
        <taxon>Spermatophyta</taxon>
        <taxon>Pinopsida</taxon>
        <taxon>Pinidae</taxon>
        <taxon>Conifers II</taxon>
        <taxon>Cupressales</taxon>
        <taxon>Taxaceae</taxon>
        <taxon>Taxus</taxon>
    </lineage>
</organism>
<comment type="caution">
    <text evidence="2">The sequence shown here is derived from an EMBL/GenBank/DDBJ whole genome shotgun (WGS) entry which is preliminary data.</text>
</comment>
<name>A0AA38CIN1_TAXCH</name>
<feature type="region of interest" description="Disordered" evidence="1">
    <location>
        <begin position="1"/>
        <end position="26"/>
    </location>
</feature>
<dbReference type="Proteomes" id="UP000824469">
    <property type="component" value="Unassembled WGS sequence"/>
</dbReference>
<dbReference type="EMBL" id="JAHRHJ020000009">
    <property type="protein sequence ID" value="KAH9301170.1"/>
    <property type="molecule type" value="Genomic_DNA"/>
</dbReference>
<feature type="compositionally biased region" description="Basic and acidic residues" evidence="1">
    <location>
        <begin position="1"/>
        <end position="11"/>
    </location>
</feature>
<gene>
    <name evidence="2" type="ORF">KI387_012753</name>
</gene>
<protein>
    <submittedName>
        <fullName evidence="2">Uncharacterized protein</fullName>
    </submittedName>
</protein>
<feature type="non-terminal residue" evidence="2">
    <location>
        <position position="50"/>
    </location>
</feature>
<keyword evidence="3" id="KW-1185">Reference proteome</keyword>
<evidence type="ECO:0000256" key="1">
    <source>
        <dbReference type="SAM" id="MobiDB-lite"/>
    </source>
</evidence>